<feature type="region of interest" description="Disordered" evidence="2">
    <location>
        <begin position="48"/>
        <end position="67"/>
    </location>
</feature>
<protein>
    <recommendedName>
        <fullName evidence="7">Amino acid ABC transporter substrate-binding protein (PAAT family)</fullName>
    </recommendedName>
</protein>
<dbReference type="Pfam" id="PF00497">
    <property type="entry name" value="SBP_bac_3"/>
    <property type="match status" value="1"/>
</dbReference>
<keyword evidence="1" id="KW-0732">Signal</keyword>
<dbReference type="Proteomes" id="UP000629619">
    <property type="component" value="Unassembled WGS sequence"/>
</dbReference>
<proteinExistence type="predicted"/>
<dbReference type="SUPFAM" id="SSF53850">
    <property type="entry name" value="Periplasmic binding protein-like II"/>
    <property type="match status" value="1"/>
</dbReference>
<evidence type="ECO:0008006" key="7">
    <source>
        <dbReference type="Google" id="ProtNLM"/>
    </source>
</evidence>
<feature type="domain" description="Ionotropic glutamate receptor C-terminal" evidence="4">
    <location>
        <begin position="78"/>
        <end position="305"/>
    </location>
</feature>
<gene>
    <name evidence="5" type="ORF">Asi03nite_57070</name>
</gene>
<dbReference type="AlphaFoldDB" id="A0A919TN16"/>
<dbReference type="InterPro" id="IPR001638">
    <property type="entry name" value="Solute-binding_3/MltF_N"/>
</dbReference>
<dbReference type="PANTHER" id="PTHR35936:SF17">
    <property type="entry name" value="ARGININE-BINDING EXTRACELLULAR PROTEIN ARTP"/>
    <property type="match status" value="1"/>
</dbReference>
<dbReference type="EMBL" id="BOMW01000059">
    <property type="protein sequence ID" value="GIF08169.1"/>
    <property type="molecule type" value="Genomic_DNA"/>
</dbReference>
<accession>A0A919TN16</accession>
<feature type="compositionally biased region" description="Low complexity" evidence="2">
    <location>
        <begin position="53"/>
        <end position="67"/>
    </location>
</feature>
<reference evidence="5" key="1">
    <citation type="submission" date="2021-01" db="EMBL/GenBank/DDBJ databases">
        <title>Whole genome shotgun sequence of Actinoplanes siamensis NBRC 109076.</title>
        <authorList>
            <person name="Komaki H."/>
            <person name="Tamura T."/>
        </authorList>
    </citation>
    <scope>NUCLEOTIDE SEQUENCE</scope>
    <source>
        <strain evidence="5">NBRC 109076</strain>
    </source>
</reference>
<sequence length="312" mass="32545">MQLITVRLRTAPARGTSPKLPGMVSRFTPLLVGGATLALATVTACSPVEDDTTTSASPSSSAADACPSGALGTVTSGKITIGTDNPAYQPWFSDNKPASGKGFESAVAYEVAKRLGYTPENVVWTSVTFNNAIAPGPKTFDFDINQFSITDERKQAVDFSSPYYLVRQTVITTKKSKIADAGSLADLAGAKLGAQVGTTSYQAITDIIKPSAKPSVFNTNDDAKAALENGTVDGIVVDLPTAFYMTAAELKDGVILGQLGQVGVPEQFGLVLDKGSKLTGCVSKAVDQLRQDGTLAVLEKTWLSDAGAPELK</sequence>
<dbReference type="SMART" id="SM00079">
    <property type="entry name" value="PBPe"/>
    <property type="match status" value="1"/>
</dbReference>
<organism evidence="5 6">
    <name type="scientific">Actinoplanes siamensis</name>
    <dbReference type="NCBI Taxonomy" id="1223317"/>
    <lineage>
        <taxon>Bacteria</taxon>
        <taxon>Bacillati</taxon>
        <taxon>Actinomycetota</taxon>
        <taxon>Actinomycetes</taxon>
        <taxon>Micromonosporales</taxon>
        <taxon>Micromonosporaceae</taxon>
        <taxon>Actinoplanes</taxon>
    </lineage>
</organism>
<feature type="domain" description="Solute-binding protein family 3/N-terminal" evidence="3">
    <location>
        <begin position="78"/>
        <end position="306"/>
    </location>
</feature>
<comment type="caution">
    <text evidence="5">The sequence shown here is derived from an EMBL/GenBank/DDBJ whole genome shotgun (WGS) entry which is preliminary data.</text>
</comment>
<dbReference type="GO" id="GO:0016020">
    <property type="term" value="C:membrane"/>
    <property type="evidence" value="ECO:0007669"/>
    <property type="project" value="InterPro"/>
</dbReference>
<dbReference type="GO" id="GO:0015276">
    <property type="term" value="F:ligand-gated monoatomic ion channel activity"/>
    <property type="evidence" value="ECO:0007669"/>
    <property type="project" value="InterPro"/>
</dbReference>
<dbReference type="InterPro" id="IPR001320">
    <property type="entry name" value="Iontro_rcpt_C"/>
</dbReference>
<evidence type="ECO:0000259" key="3">
    <source>
        <dbReference type="SMART" id="SM00062"/>
    </source>
</evidence>
<evidence type="ECO:0000256" key="2">
    <source>
        <dbReference type="SAM" id="MobiDB-lite"/>
    </source>
</evidence>
<evidence type="ECO:0000313" key="6">
    <source>
        <dbReference type="Proteomes" id="UP000629619"/>
    </source>
</evidence>
<evidence type="ECO:0000313" key="5">
    <source>
        <dbReference type="EMBL" id="GIF08169.1"/>
    </source>
</evidence>
<dbReference type="Gene3D" id="3.40.190.10">
    <property type="entry name" value="Periplasmic binding protein-like II"/>
    <property type="match status" value="2"/>
</dbReference>
<evidence type="ECO:0000259" key="4">
    <source>
        <dbReference type="SMART" id="SM00079"/>
    </source>
</evidence>
<dbReference type="CDD" id="cd13530">
    <property type="entry name" value="PBP2_peptides_like"/>
    <property type="match status" value="1"/>
</dbReference>
<name>A0A919TN16_9ACTN</name>
<keyword evidence="6" id="KW-1185">Reference proteome</keyword>
<dbReference type="SMART" id="SM00062">
    <property type="entry name" value="PBPb"/>
    <property type="match status" value="1"/>
</dbReference>
<evidence type="ECO:0000256" key="1">
    <source>
        <dbReference type="ARBA" id="ARBA00022729"/>
    </source>
</evidence>
<dbReference type="PANTHER" id="PTHR35936">
    <property type="entry name" value="MEMBRANE-BOUND LYTIC MUREIN TRANSGLYCOSYLASE F"/>
    <property type="match status" value="1"/>
</dbReference>